<evidence type="ECO:0000259" key="1">
    <source>
        <dbReference type="SMART" id="SM00382"/>
    </source>
</evidence>
<protein>
    <submittedName>
        <fullName evidence="2">ATPase AAA</fullName>
    </submittedName>
</protein>
<sequence length="334" mass="37233">MANGKLLRQLVRAGVEGDHEAFRRASEAVIAEERGKQHHLLANDLEKVLYGRPSSASSLSVVNLKKSVPSDKERGVDLIDIRQPTRELTDLVVSADVRSAIEHILLEHNREGALTTYGLEPARKLLFFGPPGCGKTLTAEIIATELDLPLAIIRLDAVISSYLGETAANLRKVFDFVEGRPVVALFDEFDALAKDRGDSGEHGELRRVVNAVLQMIDEYRGKSVLIAATNHENLLDSAIWRRFDETVQFANPDAVQIKALLQNKLRGVRRNFEPSDVAVSSRFKGMSHADIERVLRRAIKEMVLQGREFLETTHLDSAVAREHKWRTTGKSCTK</sequence>
<dbReference type="Pfam" id="PF00004">
    <property type="entry name" value="AAA"/>
    <property type="match status" value="1"/>
</dbReference>
<dbReference type="InterPro" id="IPR027417">
    <property type="entry name" value="P-loop_NTPase"/>
</dbReference>
<name>A0A071M855_9BURK</name>
<dbReference type="InterPro" id="IPR050168">
    <property type="entry name" value="AAA_ATPase_domain"/>
</dbReference>
<evidence type="ECO:0000313" key="2">
    <source>
        <dbReference type="EMBL" id="KEA57089.1"/>
    </source>
</evidence>
<comment type="caution">
    <text evidence="2">The sequence shown here is derived from an EMBL/GenBank/DDBJ whole genome shotgun (WGS) entry which is preliminary data.</text>
</comment>
<proteinExistence type="predicted"/>
<dbReference type="SMART" id="SM00382">
    <property type="entry name" value="AAA"/>
    <property type="match status" value="1"/>
</dbReference>
<dbReference type="OrthoDB" id="9802352at2"/>
<dbReference type="CDD" id="cd19481">
    <property type="entry name" value="RecA-like_protease"/>
    <property type="match status" value="1"/>
</dbReference>
<dbReference type="Gene3D" id="3.40.50.300">
    <property type="entry name" value="P-loop containing nucleotide triphosphate hydrolases"/>
    <property type="match status" value="1"/>
</dbReference>
<feature type="domain" description="AAA+ ATPase" evidence="1">
    <location>
        <begin position="121"/>
        <end position="253"/>
    </location>
</feature>
<accession>A0A071M855</accession>
<dbReference type="PANTHER" id="PTHR23077:SF198">
    <property type="entry name" value="ATP-DEPENDENT ZINC METALLOPROTEASE FTSH"/>
    <property type="match status" value="1"/>
</dbReference>
<organism evidence="2">
    <name type="scientific">Burkholderia cenocepacia</name>
    <dbReference type="NCBI Taxonomy" id="95486"/>
    <lineage>
        <taxon>Bacteria</taxon>
        <taxon>Pseudomonadati</taxon>
        <taxon>Pseudomonadota</taxon>
        <taxon>Betaproteobacteria</taxon>
        <taxon>Burkholderiales</taxon>
        <taxon>Burkholderiaceae</taxon>
        <taxon>Burkholderia</taxon>
        <taxon>Burkholderia cepacia complex</taxon>
    </lineage>
</organism>
<dbReference type="GO" id="GO:0005524">
    <property type="term" value="F:ATP binding"/>
    <property type="evidence" value="ECO:0007669"/>
    <property type="project" value="InterPro"/>
</dbReference>
<reference evidence="2" key="1">
    <citation type="submission" date="2014-04" db="EMBL/GenBank/DDBJ databases">
        <title>In planta biocontrol of soil-borne Fusarium wilt of banana through a plant endophytic bacterium, Burkholderia cenocepacia 869T2.</title>
        <authorList>
            <person name="Ho Y.-N."/>
            <person name="Chiang H.-M."/>
            <person name="Chao C.-P."/>
            <person name="Su C.-C."/>
            <person name="Hsu H.-F."/>
            <person name="Guo C.-T."/>
            <person name="Hsieh J.-L."/>
            <person name="Huang C.-C."/>
        </authorList>
    </citation>
    <scope>NUCLEOTIDE SEQUENCE [LARGE SCALE GENOMIC DNA]</scope>
    <source>
        <strain evidence="2">869T2</strain>
    </source>
</reference>
<gene>
    <name evidence="2" type="ORF">DT99_23465</name>
</gene>
<dbReference type="GO" id="GO:0016887">
    <property type="term" value="F:ATP hydrolysis activity"/>
    <property type="evidence" value="ECO:0007669"/>
    <property type="project" value="InterPro"/>
</dbReference>
<dbReference type="PANTHER" id="PTHR23077">
    <property type="entry name" value="AAA-FAMILY ATPASE"/>
    <property type="match status" value="1"/>
</dbReference>
<dbReference type="EMBL" id="JJOA01000021">
    <property type="protein sequence ID" value="KEA57089.1"/>
    <property type="molecule type" value="Genomic_DNA"/>
</dbReference>
<dbReference type="AlphaFoldDB" id="A0A071M855"/>
<dbReference type="InterPro" id="IPR003959">
    <property type="entry name" value="ATPase_AAA_core"/>
</dbReference>
<dbReference type="InterPro" id="IPR003593">
    <property type="entry name" value="AAA+_ATPase"/>
</dbReference>
<dbReference type="SUPFAM" id="SSF52540">
    <property type="entry name" value="P-loop containing nucleoside triphosphate hydrolases"/>
    <property type="match status" value="1"/>
</dbReference>